<gene>
    <name evidence="4" type="ORF">B0I36DRAFT_437053</name>
</gene>
<dbReference type="InterPro" id="IPR002594">
    <property type="entry name" value="GH12"/>
</dbReference>
<feature type="region of interest" description="Disordered" evidence="3">
    <location>
        <begin position="256"/>
        <end position="313"/>
    </location>
</feature>
<organism evidence="4 5">
    <name type="scientific">Microdochium trichocladiopsis</name>
    <dbReference type="NCBI Taxonomy" id="1682393"/>
    <lineage>
        <taxon>Eukaryota</taxon>
        <taxon>Fungi</taxon>
        <taxon>Dikarya</taxon>
        <taxon>Ascomycota</taxon>
        <taxon>Pezizomycotina</taxon>
        <taxon>Sordariomycetes</taxon>
        <taxon>Xylariomycetidae</taxon>
        <taxon>Xylariales</taxon>
        <taxon>Microdochiaceae</taxon>
        <taxon>Microdochium</taxon>
    </lineage>
</organism>
<dbReference type="EMBL" id="JAGTJQ010000019">
    <property type="protein sequence ID" value="KAH7009227.1"/>
    <property type="molecule type" value="Genomic_DNA"/>
</dbReference>
<keyword evidence="2" id="KW-0378">Hydrolase</keyword>
<dbReference type="Pfam" id="PF01670">
    <property type="entry name" value="Glyco_hydro_12"/>
    <property type="match status" value="1"/>
</dbReference>
<dbReference type="Gene3D" id="2.60.120.180">
    <property type="match status" value="1"/>
</dbReference>
<proteinExistence type="inferred from homology"/>
<dbReference type="PANTHER" id="PTHR34002:SF11">
    <property type="entry name" value="CONCANAVALIN A-LIKE LECTIN_GLUCANASE"/>
    <property type="match status" value="1"/>
</dbReference>
<evidence type="ECO:0000313" key="5">
    <source>
        <dbReference type="Proteomes" id="UP000756346"/>
    </source>
</evidence>
<keyword evidence="2" id="KW-0119">Carbohydrate metabolism</keyword>
<dbReference type="GO" id="GO:0000272">
    <property type="term" value="P:polysaccharide catabolic process"/>
    <property type="evidence" value="ECO:0007669"/>
    <property type="project" value="UniProtKB-KW"/>
</dbReference>
<keyword evidence="5" id="KW-1185">Reference proteome</keyword>
<dbReference type="Proteomes" id="UP000756346">
    <property type="component" value="Unassembled WGS sequence"/>
</dbReference>
<dbReference type="InterPro" id="IPR013319">
    <property type="entry name" value="GH11/12"/>
</dbReference>
<feature type="compositionally biased region" description="Low complexity" evidence="3">
    <location>
        <begin position="261"/>
        <end position="276"/>
    </location>
</feature>
<keyword evidence="2" id="KW-0624">Polysaccharide degradation</keyword>
<dbReference type="InterPro" id="IPR013320">
    <property type="entry name" value="ConA-like_dom_sf"/>
</dbReference>
<feature type="compositionally biased region" description="Basic residues" evidence="3">
    <location>
        <begin position="302"/>
        <end position="313"/>
    </location>
</feature>
<comment type="similarity">
    <text evidence="1 2">Belongs to the glycosyl hydrolase 12 (cellulase H) family.</text>
</comment>
<evidence type="ECO:0000256" key="3">
    <source>
        <dbReference type="SAM" id="MobiDB-lite"/>
    </source>
</evidence>
<comment type="caution">
    <text evidence="4">The sequence shown here is derived from an EMBL/GenBank/DDBJ whole genome shotgun (WGS) entry which is preliminary data.</text>
</comment>
<dbReference type="OrthoDB" id="89349at2759"/>
<dbReference type="PANTHER" id="PTHR34002">
    <property type="entry name" value="BLR1656 PROTEIN"/>
    <property type="match status" value="1"/>
</dbReference>
<reference evidence="4" key="1">
    <citation type="journal article" date="2021" name="Nat. Commun.">
        <title>Genetic determinants of endophytism in the Arabidopsis root mycobiome.</title>
        <authorList>
            <person name="Mesny F."/>
            <person name="Miyauchi S."/>
            <person name="Thiergart T."/>
            <person name="Pickel B."/>
            <person name="Atanasova L."/>
            <person name="Karlsson M."/>
            <person name="Huettel B."/>
            <person name="Barry K.W."/>
            <person name="Haridas S."/>
            <person name="Chen C."/>
            <person name="Bauer D."/>
            <person name="Andreopoulos W."/>
            <person name="Pangilinan J."/>
            <person name="LaButti K."/>
            <person name="Riley R."/>
            <person name="Lipzen A."/>
            <person name="Clum A."/>
            <person name="Drula E."/>
            <person name="Henrissat B."/>
            <person name="Kohler A."/>
            <person name="Grigoriev I.V."/>
            <person name="Martin F.M."/>
            <person name="Hacquard S."/>
        </authorList>
    </citation>
    <scope>NUCLEOTIDE SEQUENCE</scope>
    <source>
        <strain evidence="4">MPI-CAGE-CH-0230</strain>
    </source>
</reference>
<dbReference type="RefSeq" id="XP_046003888.1">
    <property type="nucleotide sequence ID" value="XM_046162879.1"/>
</dbReference>
<sequence>MMNAQRRLAGLCLAAACVRRDICANAWSPEPAGFQCLAVAADGASFQADWHWTSGAPFAVHSFPHVNLHSARMPVKLENITKATLAVEWGMGPNATFPKGNTHVTDAVALDAAKTMATIAYDLWIDEDPDVAASAAEAKYEIMIWLGHYGNPQPISMTYPSVPQGSIIVDKKAFTLYIGKNAVGQTVCSWVLDAPSTAFKLDIVPLIAELVKKKLIPAAAYLGGVHFGVEAFYAAETMAFVAKDYTLAIKDTAGSDDDVVTSSKTSSSAPTRTPTSGGSGPAQTINWTPVTPTPGGNGQSTGRRRPGRCRCRG</sequence>
<evidence type="ECO:0000256" key="2">
    <source>
        <dbReference type="RuleBase" id="RU361163"/>
    </source>
</evidence>
<protein>
    <submittedName>
        <fullName evidence="4">Concanavalin A-like lectin/glucanase domain-containing protein</fullName>
    </submittedName>
</protein>
<keyword evidence="2" id="KW-0326">Glycosidase</keyword>
<dbReference type="GO" id="GO:0008810">
    <property type="term" value="F:cellulase activity"/>
    <property type="evidence" value="ECO:0007669"/>
    <property type="project" value="InterPro"/>
</dbReference>
<evidence type="ECO:0000313" key="4">
    <source>
        <dbReference type="EMBL" id="KAH7009227.1"/>
    </source>
</evidence>
<dbReference type="SUPFAM" id="SSF49899">
    <property type="entry name" value="Concanavalin A-like lectins/glucanases"/>
    <property type="match status" value="1"/>
</dbReference>
<dbReference type="GeneID" id="70192425"/>
<dbReference type="AlphaFoldDB" id="A0A9P8XQY0"/>
<accession>A0A9P8XQY0</accession>
<evidence type="ECO:0000256" key="1">
    <source>
        <dbReference type="ARBA" id="ARBA00005519"/>
    </source>
</evidence>
<name>A0A9P8XQY0_9PEZI</name>